<dbReference type="UniPathway" id="UPA00048">
    <property type="reaction ID" value="UER00072"/>
</dbReference>
<feature type="site" description="Important for catalysis" evidence="16">
    <location>
        <position position="140"/>
    </location>
</feature>
<feature type="binding site" evidence="16">
    <location>
        <position position="104"/>
    </location>
    <ligand>
        <name>substrate</name>
    </ligand>
</feature>
<dbReference type="AlphaFoldDB" id="A0A0E3M5T4"/>
<dbReference type="STRING" id="1548.CSCA_1707"/>
<evidence type="ECO:0000256" key="2">
    <source>
        <dbReference type="ARBA" id="ARBA00001936"/>
    </source>
</evidence>
<feature type="binding site" evidence="16">
    <location>
        <begin position="74"/>
        <end position="87"/>
    </location>
    <ligand>
        <name>NAD(+)</name>
        <dbReference type="ChEBI" id="CHEBI:57540"/>
    </ligand>
</feature>
<dbReference type="EC" id="1.1.1.85" evidence="16"/>
<dbReference type="GO" id="GO:0009098">
    <property type="term" value="P:L-leucine biosynthetic process"/>
    <property type="evidence" value="ECO:0007669"/>
    <property type="project" value="UniProtKB-UniRule"/>
</dbReference>
<feature type="domain" description="Isopropylmalate dehydrogenase-like" evidence="18">
    <location>
        <begin position="2"/>
        <end position="350"/>
    </location>
</feature>
<evidence type="ECO:0000256" key="11">
    <source>
        <dbReference type="ARBA" id="ARBA00022842"/>
    </source>
</evidence>
<feature type="binding site" evidence="16">
    <location>
        <position position="133"/>
    </location>
    <ligand>
        <name>substrate</name>
    </ligand>
</feature>
<evidence type="ECO:0000256" key="17">
    <source>
        <dbReference type="RuleBase" id="RU004445"/>
    </source>
</evidence>
<keyword evidence="13 16" id="KW-0520">NAD</keyword>
<dbReference type="EMBL" id="CP009933">
    <property type="protein sequence ID" value="AKA68832.1"/>
    <property type="molecule type" value="Genomic_DNA"/>
</dbReference>
<keyword evidence="11 16" id="KW-0460">Magnesium</keyword>
<feature type="binding site" evidence="16">
    <location>
        <position position="249"/>
    </location>
    <ligand>
        <name>Mg(2+)</name>
        <dbReference type="ChEBI" id="CHEBI:18420"/>
    </ligand>
</feature>
<feature type="binding site" evidence="16">
    <location>
        <position position="94"/>
    </location>
    <ligand>
        <name>substrate</name>
    </ligand>
</feature>
<evidence type="ECO:0000256" key="7">
    <source>
        <dbReference type="ARBA" id="ARBA00022430"/>
    </source>
</evidence>
<dbReference type="GO" id="GO:0000287">
    <property type="term" value="F:magnesium ion binding"/>
    <property type="evidence" value="ECO:0007669"/>
    <property type="project" value="InterPro"/>
</dbReference>
<dbReference type="PROSITE" id="PS00470">
    <property type="entry name" value="IDH_IMDH"/>
    <property type="match status" value="1"/>
</dbReference>
<evidence type="ECO:0000313" key="19">
    <source>
        <dbReference type="EMBL" id="AKA68832.1"/>
    </source>
</evidence>
<dbReference type="RefSeq" id="WP_029161973.1">
    <property type="nucleotide sequence ID" value="NZ_CP009933.1"/>
</dbReference>
<evidence type="ECO:0000256" key="1">
    <source>
        <dbReference type="ARBA" id="ARBA00000624"/>
    </source>
</evidence>
<dbReference type="Gene3D" id="3.40.718.10">
    <property type="entry name" value="Isopropylmalate Dehydrogenase"/>
    <property type="match status" value="1"/>
</dbReference>
<keyword evidence="7 16" id="KW-0432">Leucine biosynthesis</keyword>
<dbReference type="GO" id="GO:0051287">
    <property type="term" value="F:NAD binding"/>
    <property type="evidence" value="ECO:0007669"/>
    <property type="project" value="InterPro"/>
</dbReference>
<protein>
    <recommendedName>
        <fullName evidence="16">3-isopropylmalate dehydrogenase</fullName>
        <ecNumber evidence="16">1.1.1.85</ecNumber>
    </recommendedName>
    <alternativeName>
        <fullName evidence="16">3-IPM-DH</fullName>
    </alternativeName>
    <alternativeName>
        <fullName evidence="16">Beta-IPM dehydrogenase</fullName>
        <shortName evidence="16">IMDH</shortName>
    </alternativeName>
</protein>
<dbReference type="InterPro" id="IPR024084">
    <property type="entry name" value="IsoPropMal-DH-like_dom"/>
</dbReference>
<dbReference type="InterPro" id="IPR019818">
    <property type="entry name" value="IsoCit/isopropylmalate_DH_CS"/>
</dbReference>
<reference evidence="19 20" key="1">
    <citation type="journal article" date="2015" name="J. Biotechnol.">
        <title>Complete genome sequence of a malodorant-producing acetogen, Clostridium scatologenes ATCC 25775(T).</title>
        <authorList>
            <person name="Zhu Z."/>
            <person name="Guo T."/>
            <person name="Zheng H."/>
            <person name="Song T."/>
            <person name="Ouyang P."/>
            <person name="Xie J."/>
        </authorList>
    </citation>
    <scope>NUCLEOTIDE SEQUENCE [LARGE SCALE GENOMIC DNA]</scope>
    <source>
        <strain evidence="19 20">ATCC 25775</strain>
    </source>
</reference>
<feature type="binding site" evidence="16">
    <location>
        <position position="245"/>
    </location>
    <ligand>
        <name>Mg(2+)</name>
        <dbReference type="ChEBI" id="CHEBI:18420"/>
    </ligand>
</feature>
<evidence type="ECO:0000256" key="13">
    <source>
        <dbReference type="ARBA" id="ARBA00023027"/>
    </source>
</evidence>
<evidence type="ECO:0000256" key="9">
    <source>
        <dbReference type="ARBA" id="ARBA00022605"/>
    </source>
</evidence>
<comment type="function">
    <text evidence="15 16 17">Catalyzes the oxidation of 3-carboxy-2-hydroxy-4-methylpentanoate (3-isopropylmalate) to 3-carboxy-4-methyl-2-oxopentanoate. The product decarboxylates to 4-methyl-2 oxopentanoate.</text>
</comment>
<sequence>MKIAVMPGDGIGKEIIKQGIKVIKAIANKYKCDFEIKEALIGGAAIDETGSPLPQETIEICKSSDAVLLGAVGGPKWDKLPGHSRPESGLLGIRKTLGVFANLRPAILFPQLKSASNLKEEVLGDGLNIMIVRELIGGAYFGEKKRVDIKEGQKAWDTIVYSTPEIERIVKMAFQVARKRNKKLTLIDKANVLESSRLWREVTNKISEDYKDVELNYMYVDNAAMQLIRDPKQFDTIVTENMFGDILSDEASMLTGSLGMLPSASLGEGKVGMYEPIHGSAPDIAGCDKANPIGTIMSIAMMFRYSFNMEEAAKDIENAVSKVLDKGYRTLDIMEQEKISVGTEKMGDLITQEIQ</sequence>
<feature type="binding site" evidence="16">
    <location>
        <position position="221"/>
    </location>
    <ligand>
        <name>substrate</name>
    </ligand>
</feature>
<keyword evidence="12 16" id="KW-0560">Oxidoreductase</keyword>
<accession>A0A0E3M5T4</accession>
<keyword evidence="9 16" id="KW-0028">Amino-acid biosynthesis</keyword>
<organism evidence="19 20">
    <name type="scientific">Clostridium scatologenes</name>
    <dbReference type="NCBI Taxonomy" id="1548"/>
    <lineage>
        <taxon>Bacteria</taxon>
        <taxon>Bacillati</taxon>
        <taxon>Bacillota</taxon>
        <taxon>Clostridia</taxon>
        <taxon>Eubacteriales</taxon>
        <taxon>Clostridiaceae</taxon>
        <taxon>Clostridium</taxon>
    </lineage>
</organism>
<evidence type="ECO:0000256" key="14">
    <source>
        <dbReference type="ARBA" id="ARBA00023304"/>
    </source>
</evidence>
<comment type="cofactor">
    <cofactor evidence="2">
        <name>Mn(2+)</name>
        <dbReference type="ChEBI" id="CHEBI:29035"/>
    </cofactor>
</comment>
<evidence type="ECO:0000256" key="3">
    <source>
        <dbReference type="ARBA" id="ARBA00004496"/>
    </source>
</evidence>
<keyword evidence="10 16" id="KW-0479">Metal-binding</keyword>
<evidence type="ECO:0000256" key="4">
    <source>
        <dbReference type="ARBA" id="ARBA00004762"/>
    </source>
</evidence>
<dbReference type="HAMAP" id="MF_01033">
    <property type="entry name" value="LeuB_type1"/>
    <property type="match status" value="1"/>
</dbReference>
<evidence type="ECO:0000256" key="5">
    <source>
        <dbReference type="ARBA" id="ARBA00008319"/>
    </source>
</evidence>
<keyword evidence="8 16" id="KW-0963">Cytoplasm</keyword>
<evidence type="ECO:0000256" key="16">
    <source>
        <dbReference type="HAMAP-Rule" id="MF_01033"/>
    </source>
</evidence>
<feature type="site" description="Important for catalysis" evidence="16">
    <location>
        <position position="189"/>
    </location>
</feature>
<feature type="binding site" evidence="16">
    <location>
        <begin position="279"/>
        <end position="291"/>
    </location>
    <ligand>
        <name>NAD(+)</name>
        <dbReference type="ChEBI" id="CHEBI:57540"/>
    </ligand>
</feature>
<gene>
    <name evidence="16" type="primary">leuB</name>
    <name evidence="19" type="ORF">CSCA_1707</name>
</gene>
<dbReference type="SMART" id="SM01329">
    <property type="entry name" value="Iso_dh"/>
    <property type="match status" value="1"/>
</dbReference>
<dbReference type="PANTHER" id="PTHR42979">
    <property type="entry name" value="3-ISOPROPYLMALATE DEHYDROGENASE"/>
    <property type="match status" value="1"/>
</dbReference>
<name>A0A0E3M5T4_CLOSL</name>
<dbReference type="SUPFAM" id="SSF53659">
    <property type="entry name" value="Isocitrate/Isopropylmalate dehydrogenase-like"/>
    <property type="match status" value="1"/>
</dbReference>
<dbReference type="HOGENOM" id="CLU_031953_0_3_9"/>
<comment type="pathway">
    <text evidence="4 16 17">Amino-acid biosynthesis; L-leucine biosynthesis; L-leucine from 3-methyl-2-oxobutanoate: step 3/4.</text>
</comment>
<keyword evidence="20" id="KW-1185">Reference proteome</keyword>
<keyword evidence="14 16" id="KW-0100">Branched-chain amino acid biosynthesis</keyword>
<evidence type="ECO:0000256" key="8">
    <source>
        <dbReference type="ARBA" id="ARBA00022490"/>
    </source>
</evidence>
<evidence type="ECO:0000256" key="12">
    <source>
        <dbReference type="ARBA" id="ARBA00023002"/>
    </source>
</evidence>
<evidence type="ECO:0000259" key="18">
    <source>
        <dbReference type="SMART" id="SM01329"/>
    </source>
</evidence>
<comment type="catalytic activity">
    <reaction evidence="1 16 17">
        <text>(2R,3S)-3-isopropylmalate + NAD(+) = 4-methyl-2-oxopentanoate + CO2 + NADH</text>
        <dbReference type="Rhea" id="RHEA:32271"/>
        <dbReference type="ChEBI" id="CHEBI:16526"/>
        <dbReference type="ChEBI" id="CHEBI:17865"/>
        <dbReference type="ChEBI" id="CHEBI:35121"/>
        <dbReference type="ChEBI" id="CHEBI:57540"/>
        <dbReference type="ChEBI" id="CHEBI:57945"/>
        <dbReference type="EC" id="1.1.1.85"/>
    </reaction>
</comment>
<keyword evidence="16" id="KW-0464">Manganese</keyword>
<evidence type="ECO:0000256" key="10">
    <source>
        <dbReference type="ARBA" id="ARBA00022723"/>
    </source>
</evidence>
<proteinExistence type="inferred from homology"/>
<dbReference type="GO" id="GO:0005829">
    <property type="term" value="C:cytosol"/>
    <property type="evidence" value="ECO:0007669"/>
    <property type="project" value="TreeGrafter"/>
</dbReference>
<comment type="subunit">
    <text evidence="6 16 17">Homodimer.</text>
</comment>
<dbReference type="InterPro" id="IPR004429">
    <property type="entry name" value="Isopropylmalate_DH"/>
</dbReference>
<dbReference type="KEGG" id="csq:CSCA_1707"/>
<comment type="subcellular location">
    <subcellularLocation>
        <location evidence="3 16">Cytoplasm</location>
    </subcellularLocation>
</comment>
<comment type="cofactor">
    <cofactor evidence="16 17">
        <name>Mg(2+)</name>
        <dbReference type="ChEBI" id="CHEBI:18420"/>
    </cofactor>
    <cofactor evidence="16 17">
        <name>Mn(2+)</name>
        <dbReference type="ChEBI" id="CHEBI:29035"/>
    </cofactor>
    <text evidence="16 17">Binds 1 Mg(2+) or Mn(2+) ion per subunit.</text>
</comment>
<evidence type="ECO:0000256" key="6">
    <source>
        <dbReference type="ARBA" id="ARBA00011738"/>
    </source>
</evidence>
<evidence type="ECO:0000256" key="15">
    <source>
        <dbReference type="ARBA" id="ARBA00023577"/>
    </source>
</evidence>
<dbReference type="PANTHER" id="PTHR42979:SF1">
    <property type="entry name" value="3-ISOPROPYLMALATE DEHYDROGENASE"/>
    <property type="match status" value="1"/>
</dbReference>
<dbReference type="GO" id="GO:0003862">
    <property type="term" value="F:3-isopropylmalate dehydrogenase activity"/>
    <property type="evidence" value="ECO:0007669"/>
    <property type="project" value="UniProtKB-UniRule"/>
</dbReference>
<comment type="similarity">
    <text evidence="5 16">Belongs to the isocitrate and isopropylmalate dehydrogenases family. LeuB type 1 subfamily.</text>
</comment>
<dbReference type="NCBIfam" id="TIGR00169">
    <property type="entry name" value="leuB"/>
    <property type="match status" value="1"/>
</dbReference>
<evidence type="ECO:0000313" key="20">
    <source>
        <dbReference type="Proteomes" id="UP000033115"/>
    </source>
</evidence>
<feature type="binding site" evidence="16">
    <location>
        <position position="221"/>
    </location>
    <ligand>
        <name>Mg(2+)</name>
        <dbReference type="ChEBI" id="CHEBI:18420"/>
    </ligand>
</feature>
<dbReference type="Proteomes" id="UP000033115">
    <property type="component" value="Chromosome"/>
</dbReference>
<dbReference type="FunFam" id="3.40.718.10:FF:000028">
    <property type="entry name" value="3-isopropylmalate dehydrogenase"/>
    <property type="match status" value="1"/>
</dbReference>
<dbReference type="Pfam" id="PF00180">
    <property type="entry name" value="Iso_dh"/>
    <property type="match status" value="1"/>
</dbReference>